<dbReference type="KEGG" id="gfm:Enr17x_01870"/>
<dbReference type="Proteomes" id="UP000318313">
    <property type="component" value="Chromosome"/>
</dbReference>
<dbReference type="Gene3D" id="3.30.700.10">
    <property type="entry name" value="Glycoprotein, Type 4 Pilin"/>
    <property type="match status" value="1"/>
</dbReference>
<dbReference type="Pfam" id="PF07596">
    <property type="entry name" value="SBP_bac_10"/>
    <property type="match status" value="1"/>
</dbReference>
<keyword evidence="2" id="KW-0472">Membrane</keyword>
<keyword evidence="2" id="KW-0812">Transmembrane</keyword>
<evidence type="ECO:0000313" key="5">
    <source>
        <dbReference type="Proteomes" id="UP000318313"/>
    </source>
</evidence>
<dbReference type="NCBIfam" id="TIGR04294">
    <property type="entry name" value="pre_pil_HX9DG"/>
    <property type="match status" value="1"/>
</dbReference>
<dbReference type="InterPro" id="IPR012902">
    <property type="entry name" value="N_methyl_site"/>
</dbReference>
<evidence type="ECO:0000313" key="4">
    <source>
        <dbReference type="EMBL" id="QDV48178.1"/>
    </source>
</evidence>
<dbReference type="InterPro" id="IPR011453">
    <property type="entry name" value="DUF1559"/>
</dbReference>
<proteinExistence type="predicted"/>
<feature type="domain" description="DUF1559" evidence="3">
    <location>
        <begin position="37"/>
        <end position="319"/>
    </location>
</feature>
<dbReference type="InterPro" id="IPR027558">
    <property type="entry name" value="Pre_pil_HX9DG_C"/>
</dbReference>
<dbReference type="PROSITE" id="PS00409">
    <property type="entry name" value="PROKAR_NTER_METHYL"/>
    <property type="match status" value="1"/>
</dbReference>
<dbReference type="EMBL" id="CP037452">
    <property type="protein sequence ID" value="QDV48178.1"/>
    <property type="molecule type" value="Genomic_DNA"/>
</dbReference>
<dbReference type="PANTHER" id="PTHR30093">
    <property type="entry name" value="GENERAL SECRETION PATHWAY PROTEIN G"/>
    <property type="match status" value="1"/>
</dbReference>
<organism evidence="4 5">
    <name type="scientific">Gimesia fumaroli</name>
    <dbReference type="NCBI Taxonomy" id="2527976"/>
    <lineage>
        <taxon>Bacteria</taxon>
        <taxon>Pseudomonadati</taxon>
        <taxon>Planctomycetota</taxon>
        <taxon>Planctomycetia</taxon>
        <taxon>Planctomycetales</taxon>
        <taxon>Planctomycetaceae</taxon>
        <taxon>Gimesia</taxon>
    </lineage>
</organism>
<keyword evidence="2" id="KW-1133">Transmembrane helix</keyword>
<feature type="region of interest" description="Disordered" evidence="1">
    <location>
        <begin position="248"/>
        <end position="300"/>
    </location>
</feature>
<dbReference type="Pfam" id="PF07963">
    <property type="entry name" value="N_methyl"/>
    <property type="match status" value="1"/>
</dbReference>
<protein>
    <submittedName>
        <fullName evidence="4">Putative major pilin subunit</fullName>
    </submittedName>
</protein>
<dbReference type="SUPFAM" id="SSF54523">
    <property type="entry name" value="Pili subunits"/>
    <property type="match status" value="1"/>
</dbReference>
<evidence type="ECO:0000256" key="1">
    <source>
        <dbReference type="SAM" id="MobiDB-lite"/>
    </source>
</evidence>
<feature type="compositionally biased region" description="Polar residues" evidence="1">
    <location>
        <begin position="271"/>
        <end position="281"/>
    </location>
</feature>
<feature type="transmembrane region" description="Helical" evidence="2">
    <location>
        <begin position="12"/>
        <end position="36"/>
    </location>
</feature>
<dbReference type="PANTHER" id="PTHR30093:SF2">
    <property type="entry name" value="TYPE II SECRETION SYSTEM PROTEIN H"/>
    <property type="match status" value="1"/>
</dbReference>
<reference evidence="4 5" key="1">
    <citation type="submission" date="2019-03" db="EMBL/GenBank/DDBJ databases">
        <title>Deep-cultivation of Planctomycetes and their phenomic and genomic characterization uncovers novel biology.</title>
        <authorList>
            <person name="Wiegand S."/>
            <person name="Jogler M."/>
            <person name="Boedeker C."/>
            <person name="Pinto D."/>
            <person name="Vollmers J."/>
            <person name="Rivas-Marin E."/>
            <person name="Kohn T."/>
            <person name="Peeters S.H."/>
            <person name="Heuer A."/>
            <person name="Rast P."/>
            <person name="Oberbeckmann S."/>
            <person name="Bunk B."/>
            <person name="Jeske O."/>
            <person name="Meyerdierks A."/>
            <person name="Storesund J.E."/>
            <person name="Kallscheuer N."/>
            <person name="Luecker S."/>
            <person name="Lage O.M."/>
            <person name="Pohl T."/>
            <person name="Merkel B.J."/>
            <person name="Hornburger P."/>
            <person name="Mueller R.-W."/>
            <person name="Bruemmer F."/>
            <person name="Labrenz M."/>
            <person name="Spormann A.M."/>
            <person name="Op den Camp H."/>
            <person name="Overmann J."/>
            <person name="Amann R."/>
            <person name="Jetten M.S.M."/>
            <person name="Mascher T."/>
            <person name="Medema M.H."/>
            <person name="Devos D.P."/>
            <person name="Kaster A.-K."/>
            <person name="Ovreas L."/>
            <person name="Rohde M."/>
            <person name="Galperin M.Y."/>
            <person name="Jogler C."/>
        </authorList>
    </citation>
    <scope>NUCLEOTIDE SEQUENCE [LARGE SCALE GENOMIC DNA]</scope>
    <source>
        <strain evidence="4 5">Enr17</strain>
    </source>
</reference>
<dbReference type="AlphaFoldDB" id="A0A518I562"/>
<dbReference type="InterPro" id="IPR045584">
    <property type="entry name" value="Pilin-like"/>
</dbReference>
<gene>
    <name evidence="4" type="ORF">Enr17x_01870</name>
</gene>
<evidence type="ECO:0000259" key="3">
    <source>
        <dbReference type="Pfam" id="PF07596"/>
    </source>
</evidence>
<dbReference type="RefSeq" id="WP_145305379.1">
    <property type="nucleotide sequence ID" value="NZ_CP037452.1"/>
</dbReference>
<accession>A0A518I562</accession>
<name>A0A518I562_9PLAN</name>
<dbReference type="NCBIfam" id="TIGR02532">
    <property type="entry name" value="IV_pilin_GFxxxE"/>
    <property type="match status" value="1"/>
</dbReference>
<keyword evidence="5" id="KW-1185">Reference proteome</keyword>
<sequence length="337" mass="37186">MNTVPHKKTHSGFTLIELLVVIAIIAILIALLLPAVQQAREAARRVSCKNKLKQIGLSIHNYHSTHRVLPPGHTAERCPNHTYECTKPYMAGIAPIYGAPRVPWTIHLFPQMELSSIYDKLEFSGLKTWIFNRGGHNPGNREIVKIKIPAYLCPSEPTQDPKMSGPITRSVNALSSYAAYCGRNLSDEDKTLIGLFGKNSSVRFRNITDGLSQTLMLSEYTQGSPKAIRGYLWSNGPGNVSIYTQLPPNSKEPDALSSQVCDPSDPEINNPVLNSPCTPDTSPYPHPDRTSAARSHHPGGVNVVLADGSCRFLSENMDLQTYRNLGQRNDGNVIDEY</sequence>
<evidence type="ECO:0000256" key="2">
    <source>
        <dbReference type="SAM" id="Phobius"/>
    </source>
</evidence>
<dbReference type="OrthoDB" id="255848at2"/>